<dbReference type="VEuPathDB" id="FungiDB:HZS61_002290"/>
<dbReference type="Gene3D" id="4.10.240.10">
    <property type="entry name" value="Zn(2)-C6 fungal-type DNA-binding domain"/>
    <property type="match status" value="1"/>
</dbReference>
<dbReference type="VEuPathDB" id="FungiDB:FOXG_10655"/>
<name>A0A420M9J5_FUSOX</name>
<dbReference type="GO" id="GO:0000981">
    <property type="term" value="F:DNA-binding transcription factor activity, RNA polymerase II-specific"/>
    <property type="evidence" value="ECO:0007669"/>
    <property type="project" value="InterPro"/>
</dbReference>
<proteinExistence type="predicted"/>
<dbReference type="VEuPathDB" id="FungiDB:HZS61_014244"/>
<dbReference type="VEuPathDB" id="FungiDB:FOC4_g10009011"/>
<reference evidence="6 7" key="1">
    <citation type="journal article" date="2018" name="Sci. Rep.">
        <title>Characterisation of pathogen-specific regions and novel effector candidates in Fusarium oxysporum f. sp. cepae.</title>
        <authorList>
            <person name="Armitage A.D."/>
            <person name="Taylor A."/>
            <person name="Sobczyk M.K."/>
            <person name="Baxter L."/>
            <person name="Greenfield B.P."/>
            <person name="Bates H.J."/>
            <person name="Wilson F."/>
            <person name="Jackson A.C."/>
            <person name="Ott S."/>
            <person name="Harrison R.J."/>
            <person name="Clarkson J.P."/>
        </authorList>
    </citation>
    <scope>NUCLEOTIDE SEQUENCE [LARGE SCALE GENOMIC DNA]</scope>
    <source>
        <strain evidence="6 7">Fo_A13</strain>
    </source>
</reference>
<keyword evidence="1" id="KW-0805">Transcription regulation</keyword>
<dbReference type="VEuPathDB" id="FungiDB:FOMG_13196"/>
<dbReference type="PANTHER" id="PTHR47840:SF1">
    <property type="entry name" value="ZN(II)2CYS6 TRANSCRIPTION FACTOR (EUROFUNG)"/>
    <property type="match status" value="1"/>
</dbReference>
<protein>
    <submittedName>
        <fullName evidence="6">Putative transcription factor gsfR1</fullName>
    </submittedName>
</protein>
<evidence type="ECO:0000256" key="3">
    <source>
        <dbReference type="ARBA" id="ARBA00023242"/>
    </source>
</evidence>
<dbReference type="InterPro" id="IPR036864">
    <property type="entry name" value="Zn2-C6_fun-type_DNA-bd_sf"/>
</dbReference>
<accession>A0A420M9J5</accession>
<dbReference type="AlphaFoldDB" id="A0A420M9J5"/>
<dbReference type="PROSITE" id="PS00463">
    <property type="entry name" value="ZN2_CY6_FUNGAL_1"/>
    <property type="match status" value="1"/>
</dbReference>
<dbReference type="EMBL" id="MRCX01000620">
    <property type="protein sequence ID" value="RKK62453.1"/>
    <property type="molecule type" value="Genomic_DNA"/>
</dbReference>
<keyword evidence="2" id="KW-0804">Transcription</keyword>
<dbReference type="InterPro" id="IPR001138">
    <property type="entry name" value="Zn2Cys6_DnaBD"/>
</dbReference>
<sequence length="707" mass="78523">MTRISDESTAKRRKVRKGTHSCRECRRRKVRCIFAAPQDVVCITCHRRGAKCISQTDSEGHDATENSTLKDAFIVGATSQEPSTTSVAMILPLDTLEHVEQLPTPTAAPTPAPAPAPAFGDDFNVEAKSHQAITQSLLGALPCRKDIQILLGPIEKLSLLSYQFNYSSQRQKTYEMLQEPISVTNLLSPEAHPVLLAKQMLLFAIALRYLSPHKTIPGLTKHHHVIMGELSQSAINLVNMNDALLGTLEGLENLILEGLYHIDGGNIRRAWITMRRAVMAAQLLGLYRPDQYRFKVIRAQGNLDPAVMWPRIVCMERVLSLLLGLPTSTIAPNLATRDTLSAPSQCDSLEQVVLYLSAKVLERNQIQTSPQALEMTQEIDRELIRMTADLPSTFWQPPSFSGLDIDSIDGFLQVRKTMDYMCYYTVVNQLHLPYILCPNNYSRMACVNASREVLSREIAIRTFNPVATCSRMGDFLALMAGMTLILVHLVSHCQETTSTLLVHQRLSDRAIVERALECMESMSELRYHVLAVLLRDLLAVEADATKGHIYRAQGVEYIDEESDDNSSALIISVPYVGIVRIAREGTVFMTSSGNLRDQGVQEDVPIGGIGILHINRPKSIQANHTENTSDEPATQTTNTPSIKRHLAYTNLATSEDLCFQRDSLFPNAPAHLDDWMLQGFDSTFFDVLMNGAGAQRGNNTSEDTGSH</sequence>
<organism evidence="6 7">
    <name type="scientific">Fusarium oxysporum</name>
    <name type="common">Fusarium vascular wilt</name>
    <dbReference type="NCBI Taxonomy" id="5507"/>
    <lineage>
        <taxon>Eukaryota</taxon>
        <taxon>Fungi</taxon>
        <taxon>Dikarya</taxon>
        <taxon>Ascomycota</taxon>
        <taxon>Pezizomycotina</taxon>
        <taxon>Sordariomycetes</taxon>
        <taxon>Hypocreomycetidae</taxon>
        <taxon>Hypocreales</taxon>
        <taxon>Nectriaceae</taxon>
        <taxon>Fusarium</taxon>
        <taxon>Fusarium oxysporum species complex</taxon>
    </lineage>
</organism>
<dbReference type="PROSITE" id="PS50048">
    <property type="entry name" value="ZN2_CY6_FUNGAL_2"/>
    <property type="match status" value="1"/>
</dbReference>
<evidence type="ECO:0000256" key="2">
    <source>
        <dbReference type="ARBA" id="ARBA00023163"/>
    </source>
</evidence>
<dbReference type="Proteomes" id="UP000285084">
    <property type="component" value="Unassembled WGS sequence"/>
</dbReference>
<dbReference type="VEuPathDB" id="FungiDB:FOZG_10149"/>
<dbReference type="PANTHER" id="PTHR47840">
    <property type="entry name" value="ZN(II)2CYS6 TRANSCRIPTION FACTOR (EUROFUNG)-RELATED"/>
    <property type="match status" value="1"/>
</dbReference>
<dbReference type="CDD" id="cd12148">
    <property type="entry name" value="fungal_TF_MHR"/>
    <property type="match status" value="1"/>
</dbReference>
<dbReference type="Pfam" id="PF00172">
    <property type="entry name" value="Zn_clus"/>
    <property type="match status" value="1"/>
</dbReference>
<evidence type="ECO:0000313" key="6">
    <source>
        <dbReference type="EMBL" id="RKK62453.1"/>
    </source>
</evidence>
<comment type="caution">
    <text evidence="6">The sequence shown here is derived from an EMBL/GenBank/DDBJ whole genome shotgun (WGS) entry which is preliminary data.</text>
</comment>
<gene>
    <name evidence="6" type="ORF">BFJ69_g17020</name>
</gene>
<dbReference type="GO" id="GO:0008270">
    <property type="term" value="F:zinc ion binding"/>
    <property type="evidence" value="ECO:0007669"/>
    <property type="project" value="InterPro"/>
</dbReference>
<feature type="domain" description="Zn(2)-C6 fungal-type" evidence="5">
    <location>
        <begin position="21"/>
        <end position="54"/>
    </location>
</feature>
<dbReference type="SUPFAM" id="SSF57701">
    <property type="entry name" value="Zn2/Cys6 DNA-binding domain"/>
    <property type="match status" value="1"/>
</dbReference>
<keyword evidence="3" id="KW-0539">Nucleus</keyword>
<evidence type="ECO:0000259" key="5">
    <source>
        <dbReference type="PROSITE" id="PS50048"/>
    </source>
</evidence>
<feature type="region of interest" description="Disordered" evidence="4">
    <location>
        <begin position="623"/>
        <end position="642"/>
    </location>
</feature>
<evidence type="ECO:0000313" key="7">
    <source>
        <dbReference type="Proteomes" id="UP000285084"/>
    </source>
</evidence>
<dbReference type="SMART" id="SM00066">
    <property type="entry name" value="GAL4"/>
    <property type="match status" value="1"/>
</dbReference>
<evidence type="ECO:0000256" key="4">
    <source>
        <dbReference type="SAM" id="MobiDB-lite"/>
    </source>
</evidence>
<feature type="compositionally biased region" description="Polar residues" evidence="4">
    <location>
        <begin position="623"/>
        <end position="641"/>
    </location>
</feature>
<dbReference type="VEuPathDB" id="FungiDB:FOC1_g10009925"/>
<dbReference type="VEuPathDB" id="FungiDB:FOIG_08985"/>
<dbReference type="CDD" id="cd00067">
    <property type="entry name" value="GAL4"/>
    <property type="match status" value="1"/>
</dbReference>
<evidence type="ECO:0000256" key="1">
    <source>
        <dbReference type="ARBA" id="ARBA00023015"/>
    </source>
</evidence>